<evidence type="ECO:0000256" key="3">
    <source>
        <dbReference type="ARBA" id="ARBA00022448"/>
    </source>
</evidence>
<dbReference type="Pfam" id="PF03169">
    <property type="entry name" value="OPT"/>
    <property type="match status" value="1"/>
</dbReference>
<comment type="caution">
    <text evidence="8">The sequence shown here is derived from an EMBL/GenBank/DDBJ whole genome shotgun (WGS) entry which is preliminary data.</text>
</comment>
<evidence type="ECO:0000256" key="7">
    <source>
        <dbReference type="SAM" id="Phobius"/>
    </source>
</evidence>
<evidence type="ECO:0000256" key="2">
    <source>
        <dbReference type="ARBA" id="ARBA00008807"/>
    </source>
</evidence>
<name>A0A433AUE4_9FUNG</name>
<evidence type="ECO:0000313" key="8">
    <source>
        <dbReference type="EMBL" id="RUP06347.1"/>
    </source>
</evidence>
<feature type="transmembrane region" description="Helical" evidence="7">
    <location>
        <begin position="30"/>
        <end position="54"/>
    </location>
</feature>
<evidence type="ECO:0000256" key="5">
    <source>
        <dbReference type="ARBA" id="ARBA00022989"/>
    </source>
</evidence>
<evidence type="ECO:0000256" key="4">
    <source>
        <dbReference type="ARBA" id="ARBA00022692"/>
    </source>
</evidence>
<organism evidence="8 9">
    <name type="scientific">Jimgerdemannia flammicorona</name>
    <dbReference type="NCBI Taxonomy" id="994334"/>
    <lineage>
        <taxon>Eukaryota</taxon>
        <taxon>Fungi</taxon>
        <taxon>Fungi incertae sedis</taxon>
        <taxon>Mucoromycota</taxon>
        <taxon>Mucoromycotina</taxon>
        <taxon>Endogonomycetes</taxon>
        <taxon>Endogonales</taxon>
        <taxon>Endogonaceae</taxon>
        <taxon>Jimgerdemannia</taxon>
    </lineage>
</organism>
<proteinExistence type="inferred from homology"/>
<dbReference type="Proteomes" id="UP000268093">
    <property type="component" value="Unassembled WGS sequence"/>
</dbReference>
<evidence type="ECO:0000313" key="9">
    <source>
        <dbReference type="Proteomes" id="UP000268093"/>
    </source>
</evidence>
<dbReference type="GO" id="GO:0016020">
    <property type="term" value="C:membrane"/>
    <property type="evidence" value="ECO:0007669"/>
    <property type="project" value="UniProtKB-SubCell"/>
</dbReference>
<keyword evidence="6 7" id="KW-0472">Membrane</keyword>
<dbReference type="InterPro" id="IPR004813">
    <property type="entry name" value="OPT"/>
</dbReference>
<comment type="similarity">
    <text evidence="2">Belongs to the oligopeptide OPT transporter family.</text>
</comment>
<keyword evidence="4 7" id="KW-0812">Transmembrane</keyword>
<gene>
    <name evidence="8" type="ORF">BC936DRAFT_140376</name>
</gene>
<keyword evidence="9" id="KW-1185">Reference proteome</keyword>
<dbReference type="EMBL" id="RBNI01016913">
    <property type="protein sequence ID" value="RUP06347.1"/>
    <property type="molecule type" value="Genomic_DNA"/>
</dbReference>
<keyword evidence="3" id="KW-0813">Transport</keyword>
<sequence>MAMYQGLCGSSPGLPNSRNYLHISRLPPRIMFICQFAGTFVGCIINVIVINFVIERKYDILTGAVRDPTGLWVGNNPASFNTASIVWGNVLFSALCRHA</sequence>
<reference evidence="8 9" key="1">
    <citation type="journal article" date="2018" name="New Phytol.">
        <title>Phylogenomics of Endogonaceae and evolution of mycorrhizas within Mucoromycota.</title>
        <authorList>
            <person name="Chang Y."/>
            <person name="Desiro A."/>
            <person name="Na H."/>
            <person name="Sandor L."/>
            <person name="Lipzen A."/>
            <person name="Clum A."/>
            <person name="Barry K."/>
            <person name="Grigoriev I.V."/>
            <person name="Martin F.M."/>
            <person name="Stajich J.E."/>
            <person name="Smith M.E."/>
            <person name="Bonito G."/>
            <person name="Spatafora J.W."/>
        </authorList>
    </citation>
    <scope>NUCLEOTIDE SEQUENCE [LARGE SCALE GENOMIC DNA]</scope>
    <source>
        <strain evidence="8 9">GMNB39</strain>
    </source>
</reference>
<dbReference type="GO" id="GO:0035673">
    <property type="term" value="F:oligopeptide transmembrane transporter activity"/>
    <property type="evidence" value="ECO:0007669"/>
    <property type="project" value="InterPro"/>
</dbReference>
<comment type="subcellular location">
    <subcellularLocation>
        <location evidence="1">Membrane</location>
        <topology evidence="1">Multi-pass membrane protein</topology>
    </subcellularLocation>
</comment>
<evidence type="ECO:0000256" key="6">
    <source>
        <dbReference type="ARBA" id="ARBA00023136"/>
    </source>
</evidence>
<evidence type="ECO:0000256" key="1">
    <source>
        <dbReference type="ARBA" id="ARBA00004141"/>
    </source>
</evidence>
<accession>A0A433AUE4</accession>
<dbReference type="AlphaFoldDB" id="A0A433AUE4"/>
<keyword evidence="5 7" id="KW-1133">Transmembrane helix</keyword>
<protein>
    <submittedName>
        <fullName evidence="8">Uncharacterized protein</fullName>
    </submittedName>
</protein>